<dbReference type="Proteomes" id="UP000284322">
    <property type="component" value="Unassembled WGS sequence"/>
</dbReference>
<dbReference type="RefSeq" id="WP_120107863.1">
    <property type="nucleotide sequence ID" value="NZ_RAHJ01000014.1"/>
</dbReference>
<evidence type="ECO:0000313" key="2">
    <source>
        <dbReference type="EMBL" id="RJX69292.1"/>
    </source>
</evidence>
<evidence type="ECO:0000313" key="3">
    <source>
        <dbReference type="Proteomes" id="UP000284322"/>
    </source>
</evidence>
<evidence type="ECO:0000256" key="1">
    <source>
        <dbReference type="SAM" id="MobiDB-lite"/>
    </source>
</evidence>
<organism evidence="2 3">
    <name type="scientific">Tsuneonella suprasediminis</name>
    <dbReference type="NCBI Taxonomy" id="2306996"/>
    <lineage>
        <taxon>Bacteria</taxon>
        <taxon>Pseudomonadati</taxon>
        <taxon>Pseudomonadota</taxon>
        <taxon>Alphaproteobacteria</taxon>
        <taxon>Sphingomonadales</taxon>
        <taxon>Erythrobacteraceae</taxon>
        <taxon>Tsuneonella</taxon>
    </lineage>
</organism>
<dbReference type="OrthoDB" id="7605296at2"/>
<protein>
    <submittedName>
        <fullName evidence="2">Uncharacterized protein</fullName>
    </submittedName>
</protein>
<feature type="compositionally biased region" description="Basic and acidic residues" evidence="1">
    <location>
        <begin position="7"/>
        <end position="20"/>
    </location>
</feature>
<dbReference type="AlphaFoldDB" id="A0A419R4M4"/>
<reference evidence="2 3" key="1">
    <citation type="submission" date="2018-09" db="EMBL/GenBank/DDBJ databases">
        <title>Altererythrobacter sp.Ery1 and Ery12, the genome sequencing of novel strains in genus Alterythrobacter.</title>
        <authorList>
            <person name="Cheng H."/>
            <person name="Wu Y.-H."/>
            <person name="Fang C."/>
            <person name="Xu X.-W."/>
        </authorList>
    </citation>
    <scope>NUCLEOTIDE SEQUENCE [LARGE SCALE GENOMIC DNA]</scope>
    <source>
        <strain evidence="2 3">Ery12</strain>
    </source>
</reference>
<accession>A0A419R4M4</accession>
<dbReference type="EMBL" id="RAHJ01000014">
    <property type="protein sequence ID" value="RJX69292.1"/>
    <property type="molecule type" value="Genomic_DNA"/>
</dbReference>
<keyword evidence="3" id="KW-1185">Reference proteome</keyword>
<name>A0A419R4M4_9SPHN</name>
<gene>
    <name evidence="2" type="ORF">D6858_05350</name>
</gene>
<sequence>MGIWNSKRPDGPEPDGGHTDRLREIAAEKVEAAERFSKGIAAAGEAMTALFDSERAFLAEYRQRYGSEAHSGSRLMHQFRGSLLGELELNAPDLLRYLNQPRQSRAKAQTVASLIARQVDNDLSSLPTEKEPAQ</sequence>
<feature type="region of interest" description="Disordered" evidence="1">
    <location>
        <begin position="1"/>
        <end position="20"/>
    </location>
</feature>
<comment type="caution">
    <text evidence="2">The sequence shown here is derived from an EMBL/GenBank/DDBJ whole genome shotgun (WGS) entry which is preliminary data.</text>
</comment>
<proteinExistence type="predicted"/>